<organism evidence="6 7">
    <name type="scientific">Mycobacterium gordonae</name>
    <dbReference type="NCBI Taxonomy" id="1778"/>
    <lineage>
        <taxon>Bacteria</taxon>
        <taxon>Bacillati</taxon>
        <taxon>Actinomycetota</taxon>
        <taxon>Actinomycetes</taxon>
        <taxon>Mycobacteriales</taxon>
        <taxon>Mycobacteriaceae</taxon>
        <taxon>Mycobacterium</taxon>
    </lineage>
</organism>
<evidence type="ECO:0000259" key="5">
    <source>
        <dbReference type="Pfam" id="PF02668"/>
    </source>
</evidence>
<dbReference type="RefSeq" id="WP_055580183.1">
    <property type="nucleotide sequence ID" value="NZ_LKTM01000340.1"/>
</dbReference>
<keyword evidence="3" id="KW-0408">Iron</keyword>
<reference evidence="6 7" key="1">
    <citation type="submission" date="2015-10" db="EMBL/GenBank/DDBJ databases">
        <title>Mycobacterium gordonae draft genome assembly.</title>
        <authorList>
            <person name="Ustinova V."/>
            <person name="Smirnova T."/>
            <person name="Blagodatskikh K."/>
            <person name="Varlamov D."/>
            <person name="Larionova E."/>
            <person name="Chernousova L."/>
        </authorList>
    </citation>
    <scope>NUCLEOTIDE SEQUENCE [LARGE SCALE GENOMIC DNA]</scope>
    <source>
        <strain evidence="6 7">CTRI 14-8773</strain>
    </source>
</reference>
<gene>
    <name evidence="6" type="ORF">AO501_34360</name>
</gene>
<feature type="domain" description="TauD/TfdA-like" evidence="5">
    <location>
        <begin position="45"/>
        <end position="292"/>
    </location>
</feature>
<keyword evidence="2" id="KW-0560">Oxidoreductase</keyword>
<dbReference type="OrthoDB" id="5491415at2"/>
<dbReference type="GO" id="GO:0016491">
    <property type="term" value="F:oxidoreductase activity"/>
    <property type="evidence" value="ECO:0007669"/>
    <property type="project" value="UniProtKB-KW"/>
</dbReference>
<evidence type="ECO:0000256" key="3">
    <source>
        <dbReference type="ARBA" id="ARBA00023004"/>
    </source>
</evidence>
<dbReference type="STRING" id="1778.A9W97_13820"/>
<dbReference type="AlphaFoldDB" id="A0A0Q2RNF5"/>
<dbReference type="InterPro" id="IPR042098">
    <property type="entry name" value="TauD-like_sf"/>
</dbReference>
<dbReference type="Gene3D" id="3.60.130.10">
    <property type="entry name" value="Clavaminate synthase-like"/>
    <property type="match status" value="1"/>
</dbReference>
<keyword evidence="4" id="KW-0045">Antibiotic biosynthesis</keyword>
<evidence type="ECO:0000313" key="6">
    <source>
        <dbReference type="EMBL" id="KQH76907.1"/>
    </source>
</evidence>
<evidence type="ECO:0000256" key="4">
    <source>
        <dbReference type="ARBA" id="ARBA00023194"/>
    </source>
</evidence>
<sequence length="314" mass="35582">MRPAVHGPSVWTPRDFPQEELWSFDLSDDDRQALIAYGRGGEMGDLAEYFRPAVQPWAELLTHGPGFVRVRRFPIDALTEAQTERAYLGLGRLLGEPVGQDRDANVITHIRDERLPAAPGVRKYRTNLRQDFHSDGSDIVGLLCLHPAKAGGESRIVSAHAVYNEMLRCAPHLVDVMYQPMPWDRNEEQSAGEPPFFELPPITDIDATPRLFFIAWYIRDSQRHPEAPRLTEKQCAALDLVESIANDPAFHIEMRFEPGDVQLLNNTVVLHSREAYTDEESPAARRHLLRLWLKTATATTHQMLRGGVPRQNRG</sequence>
<proteinExistence type="predicted"/>
<dbReference type="PANTHER" id="PTHR10696:SF56">
    <property type="entry name" value="TAUD_TFDA-LIKE DOMAIN-CONTAINING PROTEIN"/>
    <property type="match status" value="1"/>
</dbReference>
<dbReference type="Proteomes" id="UP000051677">
    <property type="component" value="Unassembled WGS sequence"/>
</dbReference>
<accession>A0A0Q2RNF5</accession>
<dbReference type="PANTHER" id="PTHR10696">
    <property type="entry name" value="GAMMA-BUTYROBETAINE HYDROXYLASE-RELATED"/>
    <property type="match status" value="1"/>
</dbReference>
<name>A0A0Q2RNF5_MYCGO</name>
<dbReference type="InterPro" id="IPR050411">
    <property type="entry name" value="AlphaKG_dependent_hydroxylases"/>
</dbReference>
<protein>
    <recommendedName>
        <fullName evidence="5">TauD/TfdA-like domain-containing protein</fullName>
    </recommendedName>
</protein>
<comment type="cofactor">
    <cofactor evidence="1">
        <name>Fe(2+)</name>
        <dbReference type="ChEBI" id="CHEBI:29033"/>
    </cofactor>
</comment>
<dbReference type="EMBL" id="LKTM01000340">
    <property type="protein sequence ID" value="KQH76907.1"/>
    <property type="molecule type" value="Genomic_DNA"/>
</dbReference>
<dbReference type="SUPFAM" id="SSF51197">
    <property type="entry name" value="Clavaminate synthase-like"/>
    <property type="match status" value="1"/>
</dbReference>
<comment type="caution">
    <text evidence="6">The sequence shown here is derived from an EMBL/GenBank/DDBJ whole genome shotgun (WGS) entry which is preliminary data.</text>
</comment>
<evidence type="ECO:0000313" key="7">
    <source>
        <dbReference type="Proteomes" id="UP000051677"/>
    </source>
</evidence>
<dbReference type="Pfam" id="PF02668">
    <property type="entry name" value="TauD"/>
    <property type="match status" value="1"/>
</dbReference>
<dbReference type="InterPro" id="IPR003819">
    <property type="entry name" value="TauD/TfdA-like"/>
</dbReference>
<evidence type="ECO:0000256" key="1">
    <source>
        <dbReference type="ARBA" id="ARBA00001954"/>
    </source>
</evidence>
<dbReference type="GO" id="GO:0017000">
    <property type="term" value="P:antibiotic biosynthetic process"/>
    <property type="evidence" value="ECO:0007669"/>
    <property type="project" value="UniProtKB-KW"/>
</dbReference>
<evidence type="ECO:0000256" key="2">
    <source>
        <dbReference type="ARBA" id="ARBA00023002"/>
    </source>
</evidence>